<keyword evidence="3" id="KW-0408">Iron</keyword>
<protein>
    <recommendedName>
        <fullName evidence="6">Rieske domain-containing protein</fullName>
    </recommendedName>
</protein>
<dbReference type="PANTHER" id="PTHR13847:SF274">
    <property type="entry name" value="RIESKE 2FE-2S IRON-SULFUR PROTEIN YHFW-RELATED"/>
    <property type="match status" value="1"/>
</dbReference>
<evidence type="ECO:0000313" key="8">
    <source>
        <dbReference type="Proteomes" id="UP000027980"/>
    </source>
</evidence>
<proteinExistence type="predicted"/>
<keyword evidence="5" id="KW-1015">Disulfide bond</keyword>
<evidence type="ECO:0000256" key="1">
    <source>
        <dbReference type="ARBA" id="ARBA00022714"/>
    </source>
</evidence>
<keyword evidence="2" id="KW-0479">Metal-binding</keyword>
<dbReference type="Pfam" id="PF01266">
    <property type="entry name" value="DAO"/>
    <property type="match status" value="1"/>
</dbReference>
<evidence type="ECO:0000256" key="4">
    <source>
        <dbReference type="ARBA" id="ARBA00023014"/>
    </source>
</evidence>
<dbReference type="Gene3D" id="2.102.10.10">
    <property type="entry name" value="Rieske [2Fe-2S] iron-sulphur domain"/>
    <property type="match status" value="1"/>
</dbReference>
<evidence type="ECO:0000256" key="3">
    <source>
        <dbReference type="ARBA" id="ARBA00023004"/>
    </source>
</evidence>
<dbReference type="InterPro" id="IPR005805">
    <property type="entry name" value="Rieske_Fe-S_prot_C"/>
</dbReference>
<dbReference type="Pfam" id="PF00355">
    <property type="entry name" value="Rieske"/>
    <property type="match status" value="1"/>
</dbReference>
<dbReference type="PANTHER" id="PTHR13847">
    <property type="entry name" value="SARCOSINE DEHYDROGENASE-RELATED"/>
    <property type="match status" value="1"/>
</dbReference>
<dbReference type="KEGG" id="tap:GZ22_07565"/>
<dbReference type="SUPFAM" id="SSF51905">
    <property type="entry name" value="FAD/NAD(P)-binding domain"/>
    <property type="match status" value="1"/>
</dbReference>
<dbReference type="HOGENOM" id="CLU_007884_15_1_9"/>
<dbReference type="InterPro" id="IPR017941">
    <property type="entry name" value="Rieske_2Fe-2S"/>
</dbReference>
<dbReference type="InterPro" id="IPR006076">
    <property type="entry name" value="FAD-dep_OxRdtase"/>
</dbReference>
<feature type="domain" description="Rieske" evidence="6">
    <location>
        <begin position="417"/>
        <end position="500"/>
    </location>
</feature>
<gene>
    <name evidence="7" type="ORF">GZ22_07565</name>
</gene>
<dbReference type="SUPFAM" id="SSF50022">
    <property type="entry name" value="ISP domain"/>
    <property type="match status" value="1"/>
</dbReference>
<name>A0A075LPT8_9BACI</name>
<dbReference type="Gene3D" id="3.30.9.10">
    <property type="entry name" value="D-Amino Acid Oxidase, subunit A, domain 2"/>
    <property type="match status" value="1"/>
</dbReference>
<organism evidence="7 8">
    <name type="scientific">Terribacillus saccharophilus</name>
    <dbReference type="NCBI Taxonomy" id="361277"/>
    <lineage>
        <taxon>Bacteria</taxon>
        <taxon>Bacillati</taxon>
        <taxon>Bacillota</taxon>
        <taxon>Bacilli</taxon>
        <taxon>Bacillales</taxon>
        <taxon>Bacillaceae</taxon>
        <taxon>Terribacillus</taxon>
    </lineage>
</organism>
<dbReference type="GO" id="GO:0051537">
    <property type="term" value="F:2 iron, 2 sulfur cluster binding"/>
    <property type="evidence" value="ECO:0007669"/>
    <property type="project" value="UniProtKB-KW"/>
</dbReference>
<dbReference type="Proteomes" id="UP000027980">
    <property type="component" value="Chromosome"/>
</dbReference>
<dbReference type="GO" id="GO:0046872">
    <property type="term" value="F:metal ion binding"/>
    <property type="evidence" value="ECO:0007669"/>
    <property type="project" value="UniProtKB-KW"/>
</dbReference>
<evidence type="ECO:0000313" key="7">
    <source>
        <dbReference type="EMBL" id="AIF66503.1"/>
    </source>
</evidence>
<dbReference type="GeneID" id="34221060"/>
<reference evidence="7 8" key="1">
    <citation type="submission" date="2014-07" db="EMBL/GenBank/DDBJ databases">
        <title>Complete genome sequence of a moderately halophilic bacterium Terribacillus aidingensis MP602, isolated from Cryptomeria fortunei in Tianmu mountain in China.</title>
        <authorList>
            <person name="Wang Y."/>
            <person name="Lu P."/>
            <person name="Zhang L."/>
        </authorList>
    </citation>
    <scope>NUCLEOTIDE SEQUENCE [LARGE SCALE GENOMIC DNA]</scope>
    <source>
        <strain evidence="7 8">MP602</strain>
    </source>
</reference>
<dbReference type="GO" id="GO:0016020">
    <property type="term" value="C:membrane"/>
    <property type="evidence" value="ECO:0007669"/>
    <property type="project" value="InterPro"/>
</dbReference>
<keyword evidence="4" id="KW-0411">Iron-sulfur</keyword>
<keyword evidence="1" id="KW-0001">2Fe-2S</keyword>
<dbReference type="GO" id="GO:0005737">
    <property type="term" value="C:cytoplasm"/>
    <property type="evidence" value="ECO:0007669"/>
    <property type="project" value="TreeGrafter"/>
</dbReference>
<dbReference type="InterPro" id="IPR036188">
    <property type="entry name" value="FAD/NAD-bd_sf"/>
</dbReference>
<sequence>MEQTKKLFSQKPSSYWRNSTDMPTYPALEKDLDTDVLVIGAGIAGITTAYELTKRGRSVVLIEGRELISGTTGYTTSKLTAQHDIIYHGLIERYGEETAKQYFQANLQAINYVKDTAAEHGIDCEFEEQEAYVYTQLDEGVETIEKEVEAYRKLHIDGYLADTMPLDIPIKAAAVMRQQAQFHPVKYLTGLLKEIEIRGGSIYEQTLAVSFDTESRPVVHTENGHTITANHVVSATHFPLQVEDKYFSSNMNPKNSYGIAIKSKKPYPDGMYISLENPKRSIRSLKKGEDHYVLVGGEAHVTGDGSSVLERYEKIYQFAEEQFGVEELYEHWSSHDLLTTDQLPFVGKVSDEAPGIYTATGFGKWGLSNGVAAATLLADLIDGKDNAFADLYKIGREMEEAEAVSIGEDDVNRISNEPVVKPDDLQNGKGAILEKDGQTMAYYRDEKGELHEMSASCTHNGCPVSWNNADHTWDCSCHGSRFTAVGEVVEGPAVRALDRE</sequence>
<dbReference type="RefSeq" id="WP_038560554.1">
    <property type="nucleotide sequence ID" value="NZ_CP008876.1"/>
</dbReference>
<dbReference type="InterPro" id="IPR036922">
    <property type="entry name" value="Rieske_2Fe-2S_sf"/>
</dbReference>
<dbReference type="OrthoDB" id="9767869at2"/>
<dbReference type="GO" id="GO:0016705">
    <property type="term" value="F:oxidoreductase activity, acting on paired donors, with incorporation or reduction of molecular oxygen"/>
    <property type="evidence" value="ECO:0007669"/>
    <property type="project" value="UniProtKB-ARBA"/>
</dbReference>
<accession>A0A075LPT8</accession>
<dbReference type="PRINTS" id="PR00162">
    <property type="entry name" value="RIESKE"/>
</dbReference>
<dbReference type="Gene3D" id="3.50.50.60">
    <property type="entry name" value="FAD/NAD(P)-binding domain"/>
    <property type="match status" value="1"/>
</dbReference>
<dbReference type="EMBL" id="CP008876">
    <property type="protein sequence ID" value="AIF66503.1"/>
    <property type="molecule type" value="Genomic_DNA"/>
</dbReference>
<evidence type="ECO:0000259" key="6">
    <source>
        <dbReference type="PROSITE" id="PS51296"/>
    </source>
</evidence>
<dbReference type="GO" id="GO:0004497">
    <property type="term" value="F:monooxygenase activity"/>
    <property type="evidence" value="ECO:0007669"/>
    <property type="project" value="UniProtKB-ARBA"/>
</dbReference>
<dbReference type="PROSITE" id="PS51296">
    <property type="entry name" value="RIESKE"/>
    <property type="match status" value="1"/>
</dbReference>
<evidence type="ECO:0000256" key="2">
    <source>
        <dbReference type="ARBA" id="ARBA00022723"/>
    </source>
</evidence>
<evidence type="ECO:0000256" key="5">
    <source>
        <dbReference type="ARBA" id="ARBA00023157"/>
    </source>
</evidence>
<dbReference type="AlphaFoldDB" id="A0A075LPT8"/>